<name>A0A8H6SLI3_9AGAR</name>
<evidence type="ECO:0000313" key="6">
    <source>
        <dbReference type="EMBL" id="KAF7301020.1"/>
    </source>
</evidence>
<feature type="domain" description="Tyrosine specific protein phosphatases" evidence="5">
    <location>
        <begin position="76"/>
        <end position="137"/>
    </location>
</feature>
<keyword evidence="3" id="KW-0904">Protein phosphatase</keyword>
<dbReference type="Gene3D" id="3.90.190.10">
    <property type="entry name" value="Protein tyrosine phosphatase superfamily"/>
    <property type="match status" value="1"/>
</dbReference>
<dbReference type="PROSITE" id="PS50056">
    <property type="entry name" value="TYR_PHOSPHATASE_2"/>
    <property type="match status" value="1"/>
</dbReference>
<keyword evidence="7" id="KW-1185">Reference proteome</keyword>
<evidence type="ECO:0000259" key="5">
    <source>
        <dbReference type="PROSITE" id="PS50056"/>
    </source>
</evidence>
<sequence>MPKGSQKPKKNSTNDPPAIQVLPYLYLGPRTAASAAFCTAQGITHVLSIGSSPIATLPSITYERLSLVDDPSSSISEVSAKANTIILAVAKAGGKVLVHCSAAVSRSPTVVAAFLMQHREMSLRQALATLILARPAICPNTGFLTQLKEMEVGLRGVSTIELESLPLKREDRIAVLRD</sequence>
<dbReference type="SMART" id="SM00195">
    <property type="entry name" value="DSPc"/>
    <property type="match status" value="1"/>
</dbReference>
<dbReference type="GeneID" id="59345892"/>
<evidence type="ECO:0000256" key="2">
    <source>
        <dbReference type="ARBA" id="ARBA00022801"/>
    </source>
</evidence>
<evidence type="ECO:0000313" key="7">
    <source>
        <dbReference type="Proteomes" id="UP000636479"/>
    </source>
</evidence>
<dbReference type="SUPFAM" id="SSF52799">
    <property type="entry name" value="(Phosphotyrosine protein) phosphatases II"/>
    <property type="match status" value="1"/>
</dbReference>
<evidence type="ECO:0000256" key="1">
    <source>
        <dbReference type="ARBA" id="ARBA00008601"/>
    </source>
</evidence>
<protein>
    <submittedName>
        <fullName evidence="6">Dual specificity protein phosphatase 19</fullName>
    </submittedName>
</protein>
<dbReference type="PANTHER" id="PTHR45961:SF6">
    <property type="entry name" value="IP21249P"/>
    <property type="match status" value="1"/>
</dbReference>
<dbReference type="InterPro" id="IPR020422">
    <property type="entry name" value="TYR_PHOSPHATASE_DUAL_dom"/>
</dbReference>
<dbReference type="PANTHER" id="PTHR45961">
    <property type="entry name" value="IP21249P"/>
    <property type="match status" value="1"/>
</dbReference>
<dbReference type="InterPro" id="IPR029021">
    <property type="entry name" value="Prot-tyrosine_phosphatase-like"/>
</dbReference>
<organism evidence="6 7">
    <name type="scientific">Mycena indigotica</name>
    <dbReference type="NCBI Taxonomy" id="2126181"/>
    <lineage>
        <taxon>Eukaryota</taxon>
        <taxon>Fungi</taxon>
        <taxon>Dikarya</taxon>
        <taxon>Basidiomycota</taxon>
        <taxon>Agaricomycotina</taxon>
        <taxon>Agaricomycetes</taxon>
        <taxon>Agaricomycetidae</taxon>
        <taxon>Agaricales</taxon>
        <taxon>Marasmiineae</taxon>
        <taxon>Mycenaceae</taxon>
        <taxon>Mycena</taxon>
    </lineage>
</organism>
<dbReference type="GO" id="GO:0004721">
    <property type="term" value="F:phosphoprotein phosphatase activity"/>
    <property type="evidence" value="ECO:0007669"/>
    <property type="project" value="UniProtKB-KW"/>
</dbReference>
<dbReference type="OrthoDB" id="10252009at2759"/>
<accession>A0A8H6SLI3</accession>
<dbReference type="PROSITE" id="PS50054">
    <property type="entry name" value="TYR_PHOSPHATASE_DUAL"/>
    <property type="match status" value="1"/>
</dbReference>
<keyword evidence="2" id="KW-0378">Hydrolase</keyword>
<dbReference type="InterPro" id="IPR000387">
    <property type="entry name" value="Tyr_Pase_dom"/>
</dbReference>
<reference evidence="6" key="1">
    <citation type="submission" date="2020-05" db="EMBL/GenBank/DDBJ databases">
        <title>Mycena genomes resolve the evolution of fungal bioluminescence.</title>
        <authorList>
            <person name="Tsai I.J."/>
        </authorList>
    </citation>
    <scope>NUCLEOTIDE SEQUENCE</scope>
    <source>
        <strain evidence="6">171206Taipei</strain>
    </source>
</reference>
<dbReference type="Pfam" id="PF00782">
    <property type="entry name" value="DSPc"/>
    <property type="match status" value="1"/>
</dbReference>
<comment type="similarity">
    <text evidence="1">Belongs to the protein-tyrosine phosphatase family. Non-receptor class dual specificity subfamily.</text>
</comment>
<proteinExistence type="inferred from homology"/>
<gene>
    <name evidence="6" type="ORF">MIND_00665600</name>
</gene>
<dbReference type="Proteomes" id="UP000636479">
    <property type="component" value="Unassembled WGS sequence"/>
</dbReference>
<dbReference type="CDD" id="cd14498">
    <property type="entry name" value="DSP"/>
    <property type="match status" value="1"/>
</dbReference>
<comment type="caution">
    <text evidence="6">The sequence shown here is derived from an EMBL/GenBank/DDBJ whole genome shotgun (WGS) entry which is preliminary data.</text>
</comment>
<dbReference type="RefSeq" id="XP_037219020.1">
    <property type="nucleotide sequence ID" value="XM_037363376.1"/>
</dbReference>
<evidence type="ECO:0000256" key="3">
    <source>
        <dbReference type="ARBA" id="ARBA00022912"/>
    </source>
</evidence>
<evidence type="ECO:0000259" key="4">
    <source>
        <dbReference type="PROSITE" id="PS50054"/>
    </source>
</evidence>
<dbReference type="AlphaFoldDB" id="A0A8H6SLI3"/>
<dbReference type="EMBL" id="JACAZF010000006">
    <property type="protein sequence ID" value="KAF7301020.1"/>
    <property type="molecule type" value="Genomic_DNA"/>
</dbReference>
<dbReference type="InterPro" id="IPR000340">
    <property type="entry name" value="Dual-sp_phosphatase_cat-dom"/>
</dbReference>
<dbReference type="InterPro" id="IPR052103">
    <property type="entry name" value="Dual_spec_Phospatases"/>
</dbReference>
<feature type="domain" description="Tyrosine-protein phosphatase" evidence="4">
    <location>
        <begin position="16"/>
        <end position="156"/>
    </location>
</feature>